<sequence>MRIVFGLLLIISIGFLGVKIYAFNTERVLQKEKLGILNAEIDKGISENESLKADIQYFMNPYNLEKELRSKFNYKKSEEKMIIVVPDQ</sequence>
<organism evidence="1 2">
    <name type="scientific">Candidatus Harrisonbacteria bacterium RIFCSPLOWO2_01_FULL_40_28</name>
    <dbReference type="NCBI Taxonomy" id="1798406"/>
    <lineage>
        <taxon>Bacteria</taxon>
        <taxon>Candidatus Harrisoniibacteriota</taxon>
    </lineage>
</organism>
<dbReference type="EMBL" id="MHJI01000015">
    <property type="protein sequence ID" value="OGY65488.1"/>
    <property type="molecule type" value="Genomic_DNA"/>
</dbReference>
<accession>A0A1G1ZLG6</accession>
<protein>
    <submittedName>
        <fullName evidence="1">Uncharacterized protein</fullName>
    </submittedName>
</protein>
<proteinExistence type="predicted"/>
<name>A0A1G1ZLG6_9BACT</name>
<reference evidence="1 2" key="1">
    <citation type="journal article" date="2016" name="Nat. Commun.">
        <title>Thousands of microbial genomes shed light on interconnected biogeochemical processes in an aquifer system.</title>
        <authorList>
            <person name="Anantharaman K."/>
            <person name="Brown C.T."/>
            <person name="Hug L.A."/>
            <person name="Sharon I."/>
            <person name="Castelle C.J."/>
            <person name="Probst A.J."/>
            <person name="Thomas B.C."/>
            <person name="Singh A."/>
            <person name="Wilkins M.J."/>
            <person name="Karaoz U."/>
            <person name="Brodie E.L."/>
            <person name="Williams K.H."/>
            <person name="Hubbard S.S."/>
            <person name="Banfield J.F."/>
        </authorList>
    </citation>
    <scope>NUCLEOTIDE SEQUENCE [LARGE SCALE GENOMIC DNA]</scope>
</reference>
<gene>
    <name evidence="1" type="ORF">A3A04_01700</name>
</gene>
<evidence type="ECO:0000313" key="1">
    <source>
        <dbReference type="EMBL" id="OGY65488.1"/>
    </source>
</evidence>
<dbReference type="AlphaFoldDB" id="A0A1G1ZLG6"/>
<evidence type="ECO:0000313" key="2">
    <source>
        <dbReference type="Proteomes" id="UP000178517"/>
    </source>
</evidence>
<dbReference type="STRING" id="1798406.A3A04_01700"/>
<dbReference type="Proteomes" id="UP000178517">
    <property type="component" value="Unassembled WGS sequence"/>
</dbReference>
<comment type="caution">
    <text evidence="1">The sequence shown here is derived from an EMBL/GenBank/DDBJ whole genome shotgun (WGS) entry which is preliminary data.</text>
</comment>